<dbReference type="EMBL" id="CAJOAZ010022293">
    <property type="protein sequence ID" value="CAF4364473.1"/>
    <property type="molecule type" value="Genomic_DNA"/>
</dbReference>
<protein>
    <submittedName>
        <fullName evidence="2">Uncharacterized protein</fullName>
    </submittedName>
</protein>
<feature type="region of interest" description="Disordered" evidence="1">
    <location>
        <begin position="1"/>
        <end position="57"/>
    </location>
</feature>
<comment type="caution">
    <text evidence="2">The sequence shown here is derived from an EMBL/GenBank/DDBJ whole genome shotgun (WGS) entry which is preliminary data.</text>
</comment>
<feature type="compositionally biased region" description="Acidic residues" evidence="1">
    <location>
        <begin position="13"/>
        <end position="24"/>
    </location>
</feature>
<feature type="region of interest" description="Disordered" evidence="1">
    <location>
        <begin position="89"/>
        <end position="108"/>
    </location>
</feature>
<organism evidence="2 3">
    <name type="scientific">Adineta steineri</name>
    <dbReference type="NCBI Taxonomy" id="433720"/>
    <lineage>
        <taxon>Eukaryota</taxon>
        <taxon>Metazoa</taxon>
        <taxon>Spiralia</taxon>
        <taxon>Gnathifera</taxon>
        <taxon>Rotifera</taxon>
        <taxon>Eurotatoria</taxon>
        <taxon>Bdelloidea</taxon>
        <taxon>Adinetida</taxon>
        <taxon>Adinetidae</taxon>
        <taxon>Adineta</taxon>
    </lineage>
</organism>
<evidence type="ECO:0000313" key="3">
    <source>
        <dbReference type="Proteomes" id="UP000663844"/>
    </source>
</evidence>
<dbReference type="AlphaFoldDB" id="A0A820LYY9"/>
<proteinExistence type="predicted"/>
<sequence>MATTTSHLRTENNDDDDNDEENGENYDYNSDVNRISSESTKSLKQQPSITAGKNSMTNVPQIYQNSIPNVPQIYQNPIPASPISYKDIDFTSSQTSDNPYATSSTNIMSKSDQFDQEFHLGDSKDHARRNDTKDHGSIKINGREKYYNVSGGKQPTKSSASYMTAIIAIIVGVK</sequence>
<evidence type="ECO:0000313" key="2">
    <source>
        <dbReference type="EMBL" id="CAF4364473.1"/>
    </source>
</evidence>
<reference evidence="2" key="1">
    <citation type="submission" date="2021-02" db="EMBL/GenBank/DDBJ databases">
        <authorList>
            <person name="Nowell W R."/>
        </authorList>
    </citation>
    <scope>NUCLEOTIDE SEQUENCE</scope>
</reference>
<accession>A0A820LYY9</accession>
<gene>
    <name evidence="2" type="ORF">OXD698_LOCUS49495</name>
</gene>
<evidence type="ECO:0000256" key="1">
    <source>
        <dbReference type="SAM" id="MobiDB-lite"/>
    </source>
</evidence>
<name>A0A820LYY9_9BILA</name>
<feature type="compositionally biased region" description="Polar residues" evidence="1">
    <location>
        <begin position="30"/>
        <end position="57"/>
    </location>
</feature>
<feature type="compositionally biased region" description="Polar residues" evidence="1">
    <location>
        <begin position="90"/>
        <end position="108"/>
    </location>
</feature>
<dbReference type="Proteomes" id="UP000663844">
    <property type="component" value="Unassembled WGS sequence"/>
</dbReference>